<comment type="subcellular location">
    <subcellularLocation>
        <location evidence="1">Cell junction</location>
        <location evidence="1">Tight junction</location>
    </subcellularLocation>
</comment>
<feature type="compositionally biased region" description="Polar residues" evidence="7">
    <location>
        <begin position="211"/>
        <end position="234"/>
    </location>
</feature>
<sequence length="1458" mass="167295">MAASLNGSMTERQPPLDYGVQIRFINDLKESSKSKKVTRTSGSSSSYGVAVRVQGIDGQPYVVLKGGDKGDSYGVQLKSGELPLANTDRRSESSDLSYSSLSKTKHYDELSKVKPQPVQYNNEEHIYDAKGLRRTSPRTAGSSPVSSQGDYKSGSQHKPTTDVLRRSQSQGSLLESPADSSFNRRSNNIWSSDGYEKSPHKSVLPEDQRRSLQTSSVMSFSENHGNSFQEQRNYSGRDRSEGGSHWSSDSSSYSSLNSRRTPSNAALSPTPVSQADHLKSAGGSSIDTNPMAPVNSLISKFNSSSSGGQQPRGRTGVRSRFSTDERKRSRSLDNRLSSRESSFEESTIQSSLDRVDFRTPPQSPGNQAPNNMASFTSVYSSSSLGRPTKQTVVSNTRVTSSFNSSTVNNNWQDDQRAIEPFVETQRVSSMKSEMQQLKSTPDLLRDQKQVSGLCGEEEQAKQVIFNILREGNNENENSVKRKVNLVFEKIQGLKNTSPCSENQSAALQKDNLEKKVLELQRQLNVERKSRQNSTGQNEAKLHADLEDSRDKIVELQELMNRNKNELQSSVAELMQVRMEKEAVETRVRELEDNLSALQEEMRQDNSLQADKDVLETELMQLQAELAEMSSAKKKYEDLLHQRERELTALKGALKDEVATHDREIDQLRQQYQMDMEQLRNNFPRTVSGKRTIFGKRIWMFFSFLVLNSGGVLKLSSPITNTQLNVETERQKINTTVRNLQKQLEESQDEISHWKEIFQKTKEELRNAKQDLLQARLDKEEFEEELRDMQERFSSMQVEVDRVKSTAVDSTEANNLRKDLKRCKEELQLVLSDKQDQELQVTQLRREITVLGGKLRDQEEGHCREMERLRQQSLREKDQLTKAFDNATKDQLDNHRDTTEQALRGLEGRLKEALEQNDTLKLKISSLELKISEYQDTTEEMEEAEARLKDKVARLEAERQHLQHSLGESSESEQELALVKRSLETRMDEAQRSLVRLTQEKQELEDRLQEELRQREFLKRGKSEMEEQKRLLDKAVEKLNKELDQMTAQSNQAVALIQSQFDEYRDKSRRELLDAQRQAKDSVSELERLQMTVRRLQEEITKLKHELQECQEEKDNANLDKELLTNRLQHVEAEIKSNQHTKDDRSRQIKILEHTFGLVFMLQDKLKHMELELDEERNTVELMTERDTRSRNQIDQLRAELMQERASKQDLECDKISLERQNKDLKARLSSLEGVQKPNASFSQLEARIQELDDRLQGEEREKNALQSTNRKLDRRIKELTIQLDDERQQYNDQKDQLSLRIKALKRQVDESEEEIERLENAKKKALRDLEDQTEVREQLQNRLKALEKETWRKNQRPNLDSSKLLVDDLSSDEDYDSAYGPSSIASLLTESNLQTNHSRVIPPGSFDVTSGTEPMKEDLAGPGPCDVTSGFEPMAEDHEPDPYDLTSCLPLEKPARFP</sequence>
<keyword evidence="10" id="KW-1185">Reference proteome</keyword>
<feature type="non-terminal residue" evidence="9">
    <location>
        <position position="1458"/>
    </location>
</feature>
<feature type="coiled-coil region" evidence="6">
    <location>
        <begin position="1158"/>
        <end position="1356"/>
    </location>
</feature>
<feature type="region of interest" description="Disordered" evidence="7">
    <location>
        <begin position="524"/>
        <end position="543"/>
    </location>
</feature>
<dbReference type="GO" id="GO:0005923">
    <property type="term" value="C:bicellular tight junction"/>
    <property type="evidence" value="ECO:0007669"/>
    <property type="project" value="TreeGrafter"/>
</dbReference>
<evidence type="ECO:0000313" key="9">
    <source>
        <dbReference type="EMBL" id="KAG2462212.1"/>
    </source>
</evidence>
<feature type="compositionally biased region" description="Basic and acidic residues" evidence="7">
    <location>
        <begin position="321"/>
        <end position="342"/>
    </location>
</feature>
<feature type="compositionally biased region" description="Basic and acidic residues" evidence="7">
    <location>
        <begin position="194"/>
        <end position="210"/>
    </location>
</feature>
<proteinExistence type="inferred from homology"/>
<gene>
    <name evidence="9" type="primary">Cgn</name>
    <name evidence="9" type="ORF">GTO96_0000471</name>
</gene>
<feature type="non-terminal residue" evidence="9">
    <location>
        <position position="1"/>
    </location>
</feature>
<evidence type="ECO:0000256" key="4">
    <source>
        <dbReference type="ARBA" id="ARBA00038467"/>
    </source>
</evidence>
<comment type="similarity">
    <text evidence="4">Belongs to the cingulin family.</text>
</comment>
<dbReference type="Proteomes" id="UP000886611">
    <property type="component" value="Unassembled WGS sequence"/>
</dbReference>
<feature type="compositionally biased region" description="Polar residues" evidence="7">
    <location>
        <begin position="364"/>
        <end position="388"/>
    </location>
</feature>
<evidence type="ECO:0000256" key="6">
    <source>
        <dbReference type="SAM" id="Coils"/>
    </source>
</evidence>
<feature type="region of interest" description="Disordered" evidence="7">
    <location>
        <begin position="67"/>
        <end position="100"/>
    </location>
</feature>
<feature type="compositionally biased region" description="Polar residues" evidence="7">
    <location>
        <begin position="166"/>
        <end position="191"/>
    </location>
</feature>
<comment type="caution">
    <text evidence="9">The sequence shown here is derived from an EMBL/GenBank/DDBJ whole genome shotgun (WGS) entry which is preliminary data.</text>
</comment>
<keyword evidence="3 6" id="KW-0175">Coiled coil</keyword>
<feature type="compositionally biased region" description="Polar residues" evidence="7">
    <location>
        <begin position="264"/>
        <end position="273"/>
    </location>
</feature>
<keyword evidence="2" id="KW-0965">Cell junction</keyword>
<evidence type="ECO:0000256" key="3">
    <source>
        <dbReference type="ARBA" id="ARBA00023054"/>
    </source>
</evidence>
<reference evidence="9 10" key="1">
    <citation type="journal article" date="2021" name="Cell">
        <title>Tracing the genetic footprints of vertebrate landing in non-teleost ray-finned fishes.</title>
        <authorList>
            <person name="Bi X."/>
            <person name="Wang K."/>
            <person name="Yang L."/>
            <person name="Pan H."/>
            <person name="Jiang H."/>
            <person name="Wei Q."/>
            <person name="Fang M."/>
            <person name="Yu H."/>
            <person name="Zhu C."/>
            <person name="Cai Y."/>
            <person name="He Y."/>
            <person name="Gan X."/>
            <person name="Zeng H."/>
            <person name="Yu D."/>
            <person name="Zhu Y."/>
            <person name="Jiang H."/>
            <person name="Qiu Q."/>
            <person name="Yang H."/>
            <person name="Zhang Y.E."/>
            <person name="Wang W."/>
            <person name="Zhu M."/>
            <person name="He S."/>
            <person name="Zhang G."/>
        </authorList>
    </citation>
    <scope>NUCLEOTIDE SEQUENCE [LARGE SCALE GENOMIC DNA]</scope>
    <source>
        <strain evidence="9">Bchr_013</strain>
    </source>
</reference>
<feature type="compositionally biased region" description="Polar residues" evidence="7">
    <location>
        <begin position="137"/>
        <end position="158"/>
    </location>
</feature>
<dbReference type="GO" id="GO:0016459">
    <property type="term" value="C:myosin complex"/>
    <property type="evidence" value="ECO:0007669"/>
    <property type="project" value="InterPro"/>
</dbReference>
<evidence type="ECO:0000256" key="7">
    <source>
        <dbReference type="SAM" id="MobiDB-lite"/>
    </source>
</evidence>
<name>A0A8X7X987_POLSE</name>
<dbReference type="InterPro" id="IPR002928">
    <property type="entry name" value="Myosin_tail"/>
</dbReference>
<protein>
    <recommendedName>
        <fullName evidence="5">Cingulin</fullName>
    </recommendedName>
</protein>
<dbReference type="PANTHER" id="PTHR46349:SF4">
    <property type="entry name" value="CINGULIN"/>
    <property type="match status" value="1"/>
</dbReference>
<evidence type="ECO:0000259" key="8">
    <source>
        <dbReference type="Pfam" id="PF01576"/>
    </source>
</evidence>
<feature type="region of interest" description="Disordered" evidence="7">
    <location>
        <begin position="1398"/>
        <end position="1458"/>
    </location>
</feature>
<feature type="compositionally biased region" description="Low complexity" evidence="7">
    <location>
        <begin position="243"/>
        <end position="263"/>
    </location>
</feature>
<feature type="region of interest" description="Disordered" evidence="7">
    <location>
        <begin position="128"/>
        <end position="388"/>
    </location>
</feature>
<evidence type="ECO:0000256" key="1">
    <source>
        <dbReference type="ARBA" id="ARBA00004435"/>
    </source>
</evidence>
<evidence type="ECO:0000313" key="10">
    <source>
        <dbReference type="Proteomes" id="UP000886611"/>
    </source>
</evidence>
<feature type="domain" description="Myosin tail" evidence="8">
    <location>
        <begin position="1161"/>
        <end position="1346"/>
    </location>
</feature>
<dbReference type="Pfam" id="PF01576">
    <property type="entry name" value="Myosin_tail_1"/>
    <property type="match status" value="1"/>
</dbReference>
<keyword evidence="2" id="KW-0796">Tight junction</keyword>
<accession>A0A8X7X987</accession>
<dbReference type="SUPFAM" id="SSF90257">
    <property type="entry name" value="Myosin rod fragments"/>
    <property type="match status" value="1"/>
</dbReference>
<dbReference type="EMBL" id="JAATIS010004040">
    <property type="protein sequence ID" value="KAG2462212.1"/>
    <property type="molecule type" value="Genomic_DNA"/>
</dbReference>
<evidence type="ECO:0000256" key="2">
    <source>
        <dbReference type="ARBA" id="ARBA00022427"/>
    </source>
</evidence>
<dbReference type="GO" id="GO:0008017">
    <property type="term" value="F:microtubule binding"/>
    <property type="evidence" value="ECO:0007669"/>
    <property type="project" value="TreeGrafter"/>
</dbReference>
<dbReference type="Gene3D" id="1.20.1170.10">
    <property type="match status" value="1"/>
</dbReference>
<dbReference type="PANTHER" id="PTHR46349">
    <property type="entry name" value="CINGULIN-LIKE PROTEIN 1-RELATED"/>
    <property type="match status" value="1"/>
</dbReference>
<evidence type="ECO:0000256" key="5">
    <source>
        <dbReference type="ARBA" id="ARBA00044075"/>
    </source>
</evidence>
<feature type="coiled-coil region" evidence="6">
    <location>
        <begin position="729"/>
        <end position="1133"/>
    </location>
</feature>
<dbReference type="GO" id="GO:0000226">
    <property type="term" value="P:microtubule cytoskeleton organization"/>
    <property type="evidence" value="ECO:0007669"/>
    <property type="project" value="TreeGrafter"/>
</dbReference>
<organism evidence="9 10">
    <name type="scientific">Polypterus senegalus</name>
    <name type="common">Senegal bichir</name>
    <dbReference type="NCBI Taxonomy" id="55291"/>
    <lineage>
        <taxon>Eukaryota</taxon>
        <taxon>Metazoa</taxon>
        <taxon>Chordata</taxon>
        <taxon>Craniata</taxon>
        <taxon>Vertebrata</taxon>
        <taxon>Euteleostomi</taxon>
        <taxon>Actinopterygii</taxon>
        <taxon>Polypteriformes</taxon>
        <taxon>Polypteridae</taxon>
        <taxon>Polypterus</taxon>
    </lineage>
</organism>